<reference evidence="1 2" key="1">
    <citation type="submission" date="2020-08" db="EMBL/GenBank/DDBJ databases">
        <title>Genomic Encyclopedia of Type Strains, Phase IV (KMG-IV): sequencing the most valuable type-strain genomes for metagenomic binning, comparative biology and taxonomic classification.</title>
        <authorList>
            <person name="Goeker M."/>
        </authorList>
    </citation>
    <scope>NUCLEOTIDE SEQUENCE [LARGE SCALE GENOMIC DNA]</scope>
    <source>
        <strain evidence="1 2">DSM 17245</strain>
    </source>
</reference>
<dbReference type="GeneID" id="85014683"/>
<dbReference type="EMBL" id="JACHHH010000005">
    <property type="protein sequence ID" value="MBB6041166.1"/>
    <property type="molecule type" value="Genomic_DNA"/>
</dbReference>
<organism evidence="1 2">
    <name type="scientific">Oribacterium sinus</name>
    <dbReference type="NCBI Taxonomy" id="237576"/>
    <lineage>
        <taxon>Bacteria</taxon>
        <taxon>Bacillati</taxon>
        <taxon>Bacillota</taxon>
        <taxon>Clostridia</taxon>
        <taxon>Lachnospirales</taxon>
        <taxon>Lachnospiraceae</taxon>
        <taxon>Oribacterium</taxon>
    </lineage>
</organism>
<dbReference type="AlphaFoldDB" id="A0A7W9W0R6"/>
<accession>A0A7W9W0R6</accession>
<evidence type="ECO:0000313" key="2">
    <source>
        <dbReference type="Proteomes" id="UP000522163"/>
    </source>
</evidence>
<sequence>MGQLIKVSTTDFKAIHLSSGGKLVPSDQIDQARGRALRLSTIEAQKAGKEDAALQYKVNRQYQRVENHLAYYSAMQAVSAKRTEMGTDSLPLTGADTQSPNLYIQGNKQRAAAETLEILESQRAMRQEKTAGYLQDRGAFEMRVHKGDLSFLPAMDMTIVTQMPDIKFEYTGDFIYFPKKPDMGGSIDLES</sequence>
<proteinExistence type="predicted"/>
<dbReference type="Proteomes" id="UP000522163">
    <property type="component" value="Unassembled WGS sequence"/>
</dbReference>
<evidence type="ECO:0000313" key="1">
    <source>
        <dbReference type="EMBL" id="MBB6041166.1"/>
    </source>
</evidence>
<comment type="caution">
    <text evidence="1">The sequence shown here is derived from an EMBL/GenBank/DDBJ whole genome shotgun (WGS) entry which is preliminary data.</text>
</comment>
<protein>
    <submittedName>
        <fullName evidence="1">Uncharacterized protein</fullName>
    </submittedName>
</protein>
<dbReference type="RefSeq" id="WP_183683741.1">
    <property type="nucleotide sequence ID" value="NZ_JACHHH010000005.1"/>
</dbReference>
<name>A0A7W9W0R6_9FIRM</name>
<gene>
    <name evidence="1" type="ORF">HNQ46_001143</name>
</gene>